<dbReference type="GO" id="GO:0005884">
    <property type="term" value="C:actin filament"/>
    <property type="evidence" value="ECO:0007669"/>
    <property type="project" value="TreeGrafter"/>
</dbReference>
<evidence type="ECO:0000259" key="15">
    <source>
        <dbReference type="PROSITE" id="PS50200"/>
    </source>
</evidence>
<evidence type="ECO:0000259" key="14">
    <source>
        <dbReference type="PROSITE" id="PS50081"/>
    </source>
</evidence>
<keyword evidence="5 12" id="KW-0547">Nucleotide-binding</keyword>
<keyword evidence="19" id="KW-1185">Reference proteome</keyword>
<feature type="compositionally biased region" description="Acidic residues" evidence="13">
    <location>
        <begin position="1207"/>
        <end position="1220"/>
    </location>
</feature>
<dbReference type="SMART" id="SM00242">
    <property type="entry name" value="MYSc"/>
    <property type="match status" value="1"/>
</dbReference>
<proteinExistence type="inferred from homology"/>
<evidence type="ECO:0000256" key="9">
    <source>
        <dbReference type="ARBA" id="ARBA00023054"/>
    </source>
</evidence>
<dbReference type="InterPro" id="IPR036961">
    <property type="entry name" value="Kinesin_motor_dom_sf"/>
</dbReference>
<dbReference type="GO" id="GO:0005524">
    <property type="term" value="F:ATP binding"/>
    <property type="evidence" value="ECO:0007669"/>
    <property type="project" value="UniProtKB-UniRule"/>
</dbReference>
<dbReference type="Gene3D" id="1.20.58.530">
    <property type="match status" value="1"/>
</dbReference>
<dbReference type="Pfam" id="PF00612">
    <property type="entry name" value="IQ"/>
    <property type="match status" value="2"/>
</dbReference>
<evidence type="ECO:0000256" key="8">
    <source>
        <dbReference type="ARBA" id="ARBA00022840"/>
    </source>
</evidence>
<dbReference type="PANTHER" id="PTHR46184">
    <property type="entry name" value="UNCONVENTIONAL MYOSIN-IXB-LIKE PROTEIN"/>
    <property type="match status" value="1"/>
</dbReference>
<dbReference type="PROSITE" id="PS50200">
    <property type="entry name" value="RA"/>
    <property type="match status" value="1"/>
</dbReference>
<dbReference type="GO" id="GO:0051015">
    <property type="term" value="F:actin filament binding"/>
    <property type="evidence" value="ECO:0007669"/>
    <property type="project" value="TreeGrafter"/>
</dbReference>
<dbReference type="PROSITE" id="PS50096">
    <property type="entry name" value="IQ"/>
    <property type="match status" value="2"/>
</dbReference>
<dbReference type="EMBL" id="JAUCMV010000001">
    <property type="protein sequence ID" value="KAK0423350.1"/>
    <property type="molecule type" value="Genomic_DNA"/>
</dbReference>
<keyword evidence="4" id="KW-0479">Metal-binding</keyword>
<dbReference type="Gene3D" id="1.20.120.720">
    <property type="entry name" value="Myosin VI head, motor domain, U50 subdomain"/>
    <property type="match status" value="1"/>
</dbReference>
<dbReference type="GO" id="GO:0016459">
    <property type="term" value="C:myosin complex"/>
    <property type="evidence" value="ECO:0007669"/>
    <property type="project" value="UniProtKB-KW"/>
</dbReference>
<dbReference type="InterPro" id="IPR000198">
    <property type="entry name" value="RhoGAP_dom"/>
</dbReference>
<keyword evidence="7" id="KW-0862">Zinc</keyword>
<feature type="region of interest" description="Disordered" evidence="13">
    <location>
        <begin position="1901"/>
        <end position="1930"/>
    </location>
</feature>
<dbReference type="Gene3D" id="3.40.850.10">
    <property type="entry name" value="Kinesin motor domain"/>
    <property type="match status" value="2"/>
</dbReference>
<feature type="domain" description="Rho-GAP" evidence="16">
    <location>
        <begin position="1690"/>
        <end position="1880"/>
    </location>
</feature>
<feature type="domain" description="Ras-associating" evidence="15">
    <location>
        <begin position="111"/>
        <end position="215"/>
    </location>
</feature>
<keyword evidence="12" id="KW-0009">Actin-binding</keyword>
<evidence type="ECO:0000256" key="2">
    <source>
        <dbReference type="ARBA" id="ARBA00008314"/>
    </source>
</evidence>
<dbReference type="Gene3D" id="1.20.5.4820">
    <property type="match status" value="1"/>
</dbReference>
<dbReference type="Proteomes" id="UP001175271">
    <property type="component" value="Unassembled WGS sequence"/>
</dbReference>
<name>A0AA39M7G7_9BILA</name>
<comment type="similarity">
    <text evidence="2 12">Belongs to the TRAFAC class myosin-kinesin ATPase superfamily. Myosin family.</text>
</comment>
<feature type="domain" description="Myosin motor" evidence="17">
    <location>
        <begin position="253"/>
        <end position="1057"/>
    </location>
</feature>
<accession>A0AA39M7G7</accession>
<gene>
    <name evidence="18" type="ORF">QR680_008098</name>
</gene>
<dbReference type="InterPro" id="IPR046349">
    <property type="entry name" value="C1-like_sf"/>
</dbReference>
<dbReference type="InterPro" id="IPR027417">
    <property type="entry name" value="P-loop_NTPase"/>
</dbReference>
<dbReference type="Pfam" id="PF00620">
    <property type="entry name" value="RhoGAP"/>
    <property type="match status" value="1"/>
</dbReference>
<evidence type="ECO:0000313" key="18">
    <source>
        <dbReference type="EMBL" id="KAK0423350.1"/>
    </source>
</evidence>
<feature type="region of interest" description="Disordered" evidence="13">
    <location>
        <begin position="1207"/>
        <end position="1228"/>
    </location>
</feature>
<dbReference type="PANTHER" id="PTHR46184:SF5">
    <property type="entry name" value="UNCONVENTIONAL MYOSIN-IXA-LIKE"/>
    <property type="match status" value="1"/>
</dbReference>
<evidence type="ECO:0000256" key="7">
    <source>
        <dbReference type="ARBA" id="ARBA00022833"/>
    </source>
</evidence>
<dbReference type="Gene3D" id="3.30.60.20">
    <property type="match status" value="2"/>
</dbReference>
<feature type="binding site" evidence="12">
    <location>
        <begin position="350"/>
        <end position="357"/>
    </location>
    <ligand>
        <name>ATP</name>
        <dbReference type="ChEBI" id="CHEBI:30616"/>
    </ligand>
</feature>
<comment type="caution">
    <text evidence="18">The sequence shown here is derived from an EMBL/GenBank/DDBJ whole genome shotgun (WGS) entry which is preliminary data.</text>
</comment>
<dbReference type="Gene3D" id="1.10.10.820">
    <property type="match status" value="1"/>
</dbReference>
<dbReference type="PRINTS" id="PR00193">
    <property type="entry name" value="MYOSINHEAVY"/>
</dbReference>
<dbReference type="GO" id="GO:0005737">
    <property type="term" value="C:cytoplasm"/>
    <property type="evidence" value="ECO:0007669"/>
    <property type="project" value="UniProtKB-SubCell"/>
</dbReference>
<dbReference type="InterPro" id="IPR046987">
    <property type="entry name" value="Myo9"/>
</dbReference>
<dbReference type="GO" id="GO:0035556">
    <property type="term" value="P:intracellular signal transduction"/>
    <property type="evidence" value="ECO:0007669"/>
    <property type="project" value="InterPro"/>
</dbReference>
<dbReference type="PROSITE" id="PS51456">
    <property type="entry name" value="MYOSIN_MOTOR"/>
    <property type="match status" value="1"/>
</dbReference>
<keyword evidence="10 12" id="KW-0518">Myosin</keyword>
<feature type="domain" description="Phorbol-ester/DAG-type" evidence="14">
    <location>
        <begin position="1626"/>
        <end position="1674"/>
    </location>
</feature>
<dbReference type="SMART" id="SM00314">
    <property type="entry name" value="RA"/>
    <property type="match status" value="1"/>
</dbReference>
<evidence type="ECO:0000313" key="19">
    <source>
        <dbReference type="Proteomes" id="UP001175271"/>
    </source>
</evidence>
<dbReference type="PROSITE" id="PS00479">
    <property type="entry name" value="ZF_DAG_PE_1"/>
    <property type="match status" value="2"/>
</dbReference>
<dbReference type="SMART" id="SM00015">
    <property type="entry name" value="IQ"/>
    <property type="match status" value="3"/>
</dbReference>
<dbReference type="Pfam" id="PF00130">
    <property type="entry name" value="C1_1"/>
    <property type="match status" value="2"/>
</dbReference>
<evidence type="ECO:0000256" key="4">
    <source>
        <dbReference type="ARBA" id="ARBA00022723"/>
    </source>
</evidence>
<dbReference type="CDD" id="cd00029">
    <property type="entry name" value="C1"/>
    <property type="match status" value="1"/>
</dbReference>
<evidence type="ECO:0000256" key="10">
    <source>
        <dbReference type="ARBA" id="ARBA00023123"/>
    </source>
</evidence>
<protein>
    <submittedName>
        <fullName evidence="18">Uncharacterized protein</fullName>
    </submittedName>
</protein>
<dbReference type="SMART" id="SM00324">
    <property type="entry name" value="RhoGAP"/>
    <property type="match status" value="1"/>
</dbReference>
<keyword evidence="3" id="KW-0963">Cytoplasm</keyword>
<dbReference type="Gene3D" id="1.20.5.190">
    <property type="match status" value="1"/>
</dbReference>
<evidence type="ECO:0000259" key="16">
    <source>
        <dbReference type="PROSITE" id="PS50238"/>
    </source>
</evidence>
<dbReference type="GO" id="GO:0000146">
    <property type="term" value="F:microfilament motor activity"/>
    <property type="evidence" value="ECO:0007669"/>
    <property type="project" value="InterPro"/>
</dbReference>
<dbReference type="InterPro" id="IPR000159">
    <property type="entry name" value="RA_dom"/>
</dbReference>
<dbReference type="SUPFAM" id="SSF52540">
    <property type="entry name" value="P-loop containing nucleoside triphosphate hydrolases"/>
    <property type="match status" value="2"/>
</dbReference>
<evidence type="ECO:0000256" key="6">
    <source>
        <dbReference type="ARBA" id="ARBA00022771"/>
    </source>
</evidence>
<keyword evidence="9" id="KW-0175">Coiled coil</keyword>
<keyword evidence="8 12" id="KW-0067">ATP-binding</keyword>
<evidence type="ECO:0000256" key="12">
    <source>
        <dbReference type="PROSITE-ProRule" id="PRU00782"/>
    </source>
</evidence>
<dbReference type="SUPFAM" id="SSF48350">
    <property type="entry name" value="GTPase activation domain, GAP"/>
    <property type="match status" value="1"/>
</dbReference>
<keyword evidence="11 12" id="KW-0505">Motor protein</keyword>
<dbReference type="PROSITE" id="PS50081">
    <property type="entry name" value="ZF_DAG_PE_2"/>
    <property type="match status" value="2"/>
</dbReference>
<evidence type="ECO:0000259" key="17">
    <source>
        <dbReference type="PROSITE" id="PS51456"/>
    </source>
</evidence>
<dbReference type="SMART" id="SM00109">
    <property type="entry name" value="C1"/>
    <property type="match status" value="2"/>
</dbReference>
<sequence>MRIRKNDFCCVFQDQKWTHAYTVQGDELARVVIDVVNSEGQRATYRPGWKVGHKAFLRELFQACIVSIPDVMSFDSLSSAGPSSSGAQGCFPRRALTFTSPDDGLTQIVCVYLNEFNPEKEELCMQIECHKKCTAEELTEKIRDRPEFPGGSSDEYELVEIMGNEEGEVFKERRLEKNDYPVSMQMLWKLLPTASDSSADAVSYNYRFVYRRRKVEELVPLVIGGVRLGGPAEKATSAIESFLNQFLSQPQGKDFPDLTLMPELSEYQLLASLKERFDCNYIYTYIGPILVAVNPFTMFPIYNQTYLQLYDSHGQDCTQKMLPPHIYAIADKAYQEMLNTRKSHCIVISGESGSGKTESANFLLHQLDRVSKKSYLGGRGLEEIIMSAGPVLEAFGNAVTSQNNNSSRFGKFLKLNFQENGICAGASIEIYLLEKSRITFQPSGECNYHVFYYLLCGASEEEKKKHFLLDPTGYKYIKEHMVDHKDNSQNRKNLHNLCSAMTTVGFSTKTQQKMFGLISAVLLLGNINYIKRPGYHSDESAFIENEELVAIIANLLDIKSTHLIQALTMRRTVLKHDTVINRYTLSEAQNTRDAIAKCLYNALFQWIVLKINQALLTRELTTKSPSQFYIGILDIFGFEDVGGEINSFEQLCINYANEHLQVYFNQHIFQFEQQEYINDNIHWQNIDYTDNTACVNLFNVRPPFFYPSKSPFQSKPYGLLRLIDEECNITNGTDESLLEKMNKFLKGNEYYEIPHKKEPAFIIAHYAGKVKYQNAGFREKNKDLMRHDALAALKNSKSPFVRELVAADPVAVYRWNIMRSVFKAVNAFKKAGQEKHMRRAESDENLLQADSIQTIHSRRSSDSHLSAFLRGDFPESAFPDFCDTSVFKTIRSHARKSPQKGPKQDNLGLKTLRAAKDLVGKKPISSKPQSVSKQFDHSLNRLMKTLHESTPFFIRCIKSNNEKSPNKFDSDLVLRQLRYTGMLETVRIRRAGYSVRFHYSQFATQYRFLLPSGKQSTKEDIKEFLQTHSAWATSIQCGINKIYMREAEKLYFDELLHRTIMKHIVTLQRNFRNYIGRLQYLKMKHIVIQFQALSRGALFRNLSRRKWMAALIIQTHWRRHSAEKSYQDTRKAVTVLQAHCKGYLTRKGFYNNCVEEGTRTPKTPTSPSFKFDQKENVQPESSQQNISTVRTFNLRTFDLNKTMDEYDDEIESDSDDDSDSEYSVGESCGSVCDDDDSVIGDYEAEDTQNDFNDLDAQFVLEDKRLKLIEKKSSIRRQSLAPVASTSKISVKLLRRAASTETEPRERKNSMSSEAKVDVQSISSKSKSKMMGFVMGKHLKFQWNKKAKGIEQEDTLSIPVPSSSVLEMVTKFESTKSAQHNFKITRLHRTETCSLCQKSLTGFLVQGYKCSSCKLIFHKECTNNAQSIPCAPPSSPARSDSIPLRKPWDLKLSPPHFVCPSVLMGTFVLTKTKEQTDPCDKLVETIEDLQDLTAFIIKKQMNLDGDQRQEKRDTIVDVIFKRSLKGLHEELIGYQAVLDEDRTELKYRDLITMFEGLITKASKEEGVYPTFPTNLGVNAFRVFLNEFMQQQQVKKKTTVKRTGAGMLKLQSVRKKRRKSDITVAFNSHKFKQDTVYVPNYCEVCNIFMNTSEKMFLCVNCKMICHKKCHQKAPMCKKTPATVRTRGRFFGSSLAEIIDEKTEVPIVLQKLLTAIELRCLFVEGIYRKSGAVTTVKTVRKQIEEAEDFNDLCFDDVPVHVLTTLVKAFFRELAEPLLSYEFYGNFLAVAEVEDQAERARCLTGMVDMMPKYNNSVLNRLMYHLARVASQESVNRMGSSNLALIFAPCIMRRGFVVHAQDQLQDINKQAICVQTLIEEKLKQYRSTLTQIVEVEQATQKVAENIRRIDEHRRSSATSDDGSKAGNLSAASTSTSNMERSRMIFVEQLDFLDKQKEKLIQELPPLMAPCASSEDLTSEEMNLEVPSRVHHEYAIDFNAPPICGSLPNVYRRARHEVRPPTQRWYRRRWRRILRDARAHGVPEPQPPVQFTLFVDDDGGGADSDGSDES</sequence>
<feature type="domain" description="Phorbol-ester/DAG-type" evidence="14">
    <location>
        <begin position="1378"/>
        <end position="1429"/>
    </location>
</feature>
<evidence type="ECO:0000256" key="11">
    <source>
        <dbReference type="ARBA" id="ARBA00023175"/>
    </source>
</evidence>
<dbReference type="GO" id="GO:0005096">
    <property type="term" value="F:GTPase activator activity"/>
    <property type="evidence" value="ECO:0007669"/>
    <property type="project" value="InterPro"/>
</dbReference>
<dbReference type="GO" id="GO:0008270">
    <property type="term" value="F:zinc ion binding"/>
    <property type="evidence" value="ECO:0007669"/>
    <property type="project" value="UniProtKB-KW"/>
</dbReference>
<evidence type="ECO:0000256" key="5">
    <source>
        <dbReference type="ARBA" id="ARBA00022741"/>
    </source>
</evidence>
<organism evidence="18 19">
    <name type="scientific">Steinernema hermaphroditum</name>
    <dbReference type="NCBI Taxonomy" id="289476"/>
    <lineage>
        <taxon>Eukaryota</taxon>
        <taxon>Metazoa</taxon>
        <taxon>Ecdysozoa</taxon>
        <taxon>Nematoda</taxon>
        <taxon>Chromadorea</taxon>
        <taxon>Rhabditida</taxon>
        <taxon>Tylenchina</taxon>
        <taxon>Panagrolaimomorpha</taxon>
        <taxon>Strongyloidoidea</taxon>
        <taxon>Steinernematidae</taxon>
        <taxon>Steinernema</taxon>
    </lineage>
</organism>
<evidence type="ECO:0000256" key="1">
    <source>
        <dbReference type="ARBA" id="ARBA00004496"/>
    </source>
</evidence>
<feature type="region of interest" description="Actin-binding" evidence="12">
    <location>
        <begin position="939"/>
        <end position="961"/>
    </location>
</feature>
<dbReference type="InterPro" id="IPR002219">
    <property type="entry name" value="PKC_DAG/PE"/>
</dbReference>
<dbReference type="Gene3D" id="1.10.555.10">
    <property type="entry name" value="Rho GTPase activation protein"/>
    <property type="match status" value="1"/>
</dbReference>
<dbReference type="SUPFAM" id="SSF57889">
    <property type="entry name" value="Cysteine-rich domain"/>
    <property type="match status" value="2"/>
</dbReference>
<dbReference type="InterPro" id="IPR001609">
    <property type="entry name" value="Myosin_head_motor_dom-like"/>
</dbReference>
<evidence type="ECO:0000256" key="13">
    <source>
        <dbReference type="SAM" id="MobiDB-lite"/>
    </source>
</evidence>
<dbReference type="InterPro" id="IPR000048">
    <property type="entry name" value="IQ_motif_EF-hand-BS"/>
</dbReference>
<dbReference type="InterPro" id="IPR008936">
    <property type="entry name" value="Rho_GTPase_activation_prot"/>
</dbReference>
<feature type="region of interest" description="Disordered" evidence="13">
    <location>
        <begin position="1294"/>
        <end position="1320"/>
    </location>
</feature>
<evidence type="ECO:0000256" key="3">
    <source>
        <dbReference type="ARBA" id="ARBA00022490"/>
    </source>
</evidence>
<dbReference type="PROSITE" id="PS50238">
    <property type="entry name" value="RHOGAP"/>
    <property type="match status" value="1"/>
</dbReference>
<reference evidence="18" key="1">
    <citation type="submission" date="2023-06" db="EMBL/GenBank/DDBJ databases">
        <title>Genomic analysis of the entomopathogenic nematode Steinernema hermaphroditum.</title>
        <authorList>
            <person name="Schwarz E.M."/>
            <person name="Heppert J.K."/>
            <person name="Baniya A."/>
            <person name="Schwartz H.T."/>
            <person name="Tan C.-H."/>
            <person name="Antoshechkin I."/>
            <person name="Sternberg P.W."/>
            <person name="Goodrich-Blair H."/>
            <person name="Dillman A.R."/>
        </authorList>
    </citation>
    <scope>NUCLEOTIDE SEQUENCE</scope>
    <source>
        <strain evidence="18">PS9179</strain>
        <tissue evidence="18">Whole animal</tissue>
    </source>
</reference>
<comment type="subcellular location">
    <subcellularLocation>
        <location evidence="1">Cytoplasm</location>
    </subcellularLocation>
</comment>
<dbReference type="FunFam" id="3.40.850.10:FF:000008">
    <property type="entry name" value="Putative unconventional myosin-IXa"/>
    <property type="match status" value="1"/>
</dbReference>
<dbReference type="Pfam" id="PF00063">
    <property type="entry name" value="Myosin_head"/>
    <property type="match status" value="2"/>
</dbReference>
<keyword evidence="6" id="KW-0863">Zinc-finger</keyword>
<feature type="region of interest" description="Disordered" evidence="13">
    <location>
        <begin position="1157"/>
        <end position="1185"/>
    </location>
</feature>